<gene>
    <name evidence="1" type="ORF">VNO80_10426</name>
</gene>
<protein>
    <submittedName>
        <fullName evidence="1">Uncharacterized protein</fullName>
    </submittedName>
</protein>
<organism evidence="1 2">
    <name type="scientific">Phaseolus coccineus</name>
    <name type="common">Scarlet runner bean</name>
    <name type="synonym">Phaseolus multiflorus</name>
    <dbReference type="NCBI Taxonomy" id="3886"/>
    <lineage>
        <taxon>Eukaryota</taxon>
        <taxon>Viridiplantae</taxon>
        <taxon>Streptophyta</taxon>
        <taxon>Embryophyta</taxon>
        <taxon>Tracheophyta</taxon>
        <taxon>Spermatophyta</taxon>
        <taxon>Magnoliopsida</taxon>
        <taxon>eudicotyledons</taxon>
        <taxon>Gunneridae</taxon>
        <taxon>Pentapetalae</taxon>
        <taxon>rosids</taxon>
        <taxon>fabids</taxon>
        <taxon>Fabales</taxon>
        <taxon>Fabaceae</taxon>
        <taxon>Papilionoideae</taxon>
        <taxon>50 kb inversion clade</taxon>
        <taxon>NPAAA clade</taxon>
        <taxon>indigoferoid/millettioid clade</taxon>
        <taxon>Phaseoleae</taxon>
        <taxon>Phaseolus</taxon>
    </lineage>
</organism>
<dbReference type="Proteomes" id="UP001374584">
    <property type="component" value="Unassembled WGS sequence"/>
</dbReference>
<sequence length="146" mass="16488">MASAHALKKENWLPGFQKVVTYSEIEHHALKQGHPQHTTLSCSNTISYKAHHNNPQGHGPTNAKPMHSKRKLVVLFSLPPSAKPTMIRMSVMSLDDSLYAYFSLLLPNNDTRVLFSYLNPKPLFPHRRQCPSLENFAPNSPAFKTN</sequence>
<accession>A0AAN9N8M7</accession>
<evidence type="ECO:0000313" key="2">
    <source>
        <dbReference type="Proteomes" id="UP001374584"/>
    </source>
</evidence>
<dbReference type="AlphaFoldDB" id="A0AAN9N8M7"/>
<evidence type="ECO:0000313" key="1">
    <source>
        <dbReference type="EMBL" id="KAK7368401.1"/>
    </source>
</evidence>
<keyword evidence="2" id="KW-1185">Reference proteome</keyword>
<comment type="caution">
    <text evidence="1">The sequence shown here is derived from an EMBL/GenBank/DDBJ whole genome shotgun (WGS) entry which is preliminary data.</text>
</comment>
<name>A0AAN9N8M7_PHACN</name>
<proteinExistence type="predicted"/>
<dbReference type="EMBL" id="JAYMYR010000004">
    <property type="protein sequence ID" value="KAK7368401.1"/>
    <property type="molecule type" value="Genomic_DNA"/>
</dbReference>
<reference evidence="1 2" key="1">
    <citation type="submission" date="2024-01" db="EMBL/GenBank/DDBJ databases">
        <title>The genomes of 5 underutilized Papilionoideae crops provide insights into root nodulation and disease resistanc.</title>
        <authorList>
            <person name="Jiang F."/>
        </authorList>
    </citation>
    <scope>NUCLEOTIDE SEQUENCE [LARGE SCALE GENOMIC DNA]</scope>
    <source>
        <strain evidence="1">JINMINGXINNONG_FW02</strain>
        <tissue evidence="1">Leaves</tissue>
    </source>
</reference>